<keyword evidence="2" id="KW-1185">Reference proteome</keyword>
<accession>A0A6A2X601</accession>
<dbReference type="EMBL" id="VEPZ02001508">
    <property type="protein sequence ID" value="KAE8670511.1"/>
    <property type="molecule type" value="Genomic_DNA"/>
</dbReference>
<dbReference type="AlphaFoldDB" id="A0A6A2X601"/>
<sequence>MVDLLGDEVEVLFGLLENIDIALNHYSPVLKHYSGIMEMLELVRKELSGESRKPLPVFDPYPNIDEWLLLSIPCVFYLLRHSTYGKEL</sequence>
<protein>
    <submittedName>
        <fullName evidence="1">Uncharacterized protein</fullName>
    </submittedName>
</protein>
<dbReference type="PANTHER" id="PTHR33883">
    <property type="entry name" value="WPP DOMAIN-ASSOCIATED PROTEIN"/>
    <property type="match status" value="1"/>
</dbReference>
<dbReference type="PANTHER" id="PTHR33883:SF10">
    <property type="entry name" value="WPP DOMAIN-ASSOCIATED PROTEIN"/>
    <property type="match status" value="1"/>
</dbReference>
<evidence type="ECO:0000313" key="1">
    <source>
        <dbReference type="EMBL" id="KAE8670511.1"/>
    </source>
</evidence>
<evidence type="ECO:0000313" key="2">
    <source>
        <dbReference type="Proteomes" id="UP000436088"/>
    </source>
</evidence>
<reference evidence="1" key="1">
    <citation type="submission" date="2019-09" db="EMBL/GenBank/DDBJ databases">
        <title>Draft genome information of white flower Hibiscus syriacus.</title>
        <authorList>
            <person name="Kim Y.-M."/>
        </authorList>
    </citation>
    <scope>NUCLEOTIDE SEQUENCE [LARGE SCALE GENOMIC DNA]</scope>
    <source>
        <strain evidence="1">YM2019G1</strain>
    </source>
</reference>
<organism evidence="1 2">
    <name type="scientific">Hibiscus syriacus</name>
    <name type="common">Rose of Sharon</name>
    <dbReference type="NCBI Taxonomy" id="106335"/>
    <lineage>
        <taxon>Eukaryota</taxon>
        <taxon>Viridiplantae</taxon>
        <taxon>Streptophyta</taxon>
        <taxon>Embryophyta</taxon>
        <taxon>Tracheophyta</taxon>
        <taxon>Spermatophyta</taxon>
        <taxon>Magnoliopsida</taxon>
        <taxon>eudicotyledons</taxon>
        <taxon>Gunneridae</taxon>
        <taxon>Pentapetalae</taxon>
        <taxon>rosids</taxon>
        <taxon>malvids</taxon>
        <taxon>Malvales</taxon>
        <taxon>Malvaceae</taxon>
        <taxon>Malvoideae</taxon>
        <taxon>Hibiscus</taxon>
    </lineage>
</organism>
<proteinExistence type="predicted"/>
<name>A0A6A2X601_HIBSY</name>
<comment type="caution">
    <text evidence="1">The sequence shown here is derived from an EMBL/GenBank/DDBJ whole genome shotgun (WGS) entry which is preliminary data.</text>
</comment>
<dbReference type="Proteomes" id="UP000436088">
    <property type="component" value="Unassembled WGS sequence"/>
</dbReference>
<dbReference type="InterPro" id="IPR037490">
    <property type="entry name" value="WAP"/>
</dbReference>
<gene>
    <name evidence="1" type="ORF">F3Y22_tig00112127pilonHSYRG00036</name>
</gene>